<dbReference type="AlphaFoldDB" id="A0A081S2S3"/>
<dbReference type="PANTHER" id="PTHR41791">
    <property type="entry name" value="SSL7039 PROTEIN"/>
    <property type="match status" value="1"/>
</dbReference>
<comment type="caution">
    <text evidence="1">The sequence shown here is derived from an EMBL/GenBank/DDBJ whole genome shotgun (WGS) entry which is preliminary data.</text>
</comment>
<reference evidence="1 2" key="1">
    <citation type="submission" date="2014-03" db="EMBL/GenBank/DDBJ databases">
        <title>Draft Genome of Photorhabdus temperata Meg1.</title>
        <authorList>
            <person name="Hurst S.G.IV."/>
            <person name="Morris K."/>
            <person name="Thomas K."/>
            <person name="Tisa L.S."/>
        </authorList>
    </citation>
    <scope>NUCLEOTIDE SEQUENCE [LARGE SCALE GENOMIC DNA]</scope>
    <source>
        <strain evidence="1 2">Meg1</strain>
    </source>
</reference>
<organism evidence="1 2">
    <name type="scientific">Photorhabdus temperata subsp. temperata Meg1</name>
    <dbReference type="NCBI Taxonomy" id="1393735"/>
    <lineage>
        <taxon>Bacteria</taxon>
        <taxon>Pseudomonadati</taxon>
        <taxon>Pseudomonadota</taxon>
        <taxon>Gammaproteobacteria</taxon>
        <taxon>Enterobacterales</taxon>
        <taxon>Morganellaceae</taxon>
        <taxon>Photorhabdus</taxon>
    </lineage>
</organism>
<protein>
    <submittedName>
        <fullName evidence="1">Putative addiction module killer protein</fullName>
    </submittedName>
</protein>
<evidence type="ECO:0000313" key="1">
    <source>
        <dbReference type="EMBL" id="KER05226.1"/>
    </source>
</evidence>
<dbReference type="PATRIC" id="fig|1393735.3.peg.126"/>
<evidence type="ECO:0000313" key="2">
    <source>
        <dbReference type="Proteomes" id="UP000028002"/>
    </source>
</evidence>
<dbReference type="RefSeq" id="WP_036836786.1">
    <property type="nucleotide sequence ID" value="NZ_CAWLUD010000001.1"/>
</dbReference>
<dbReference type="PIRSF" id="PIRSF028744">
    <property type="entry name" value="Addict_mod_HI1419"/>
    <property type="match status" value="1"/>
</dbReference>
<dbReference type="EMBL" id="JGVH01000001">
    <property type="protein sequence ID" value="KER05226.1"/>
    <property type="molecule type" value="Genomic_DNA"/>
</dbReference>
<gene>
    <name evidence="1" type="ORF">MEG1DRAFT_00121</name>
</gene>
<dbReference type="NCBIfam" id="TIGR02683">
    <property type="entry name" value="upstrm_HI1419"/>
    <property type="match status" value="1"/>
</dbReference>
<sequence>MNILIRTDEFDAWLKQLKDAKGKARILARLRSAELGNFGDCEPVGQGVSEMRIHTGPGYRIYFTRRGSFIYLLLNGGDKSTQDKDIKNAKKLIVELGED</sequence>
<dbReference type="Proteomes" id="UP000028002">
    <property type="component" value="Unassembled WGS sequence"/>
</dbReference>
<accession>A0A081S2S3</accession>
<dbReference type="InterPro" id="IPR014056">
    <property type="entry name" value="TypeIITA-like_toxin_pred"/>
</dbReference>
<proteinExistence type="predicted"/>
<dbReference type="PANTHER" id="PTHR41791:SF1">
    <property type="entry name" value="SSL7039 PROTEIN"/>
    <property type="match status" value="1"/>
</dbReference>
<name>A0A081S2S3_PHOTE</name>